<feature type="transmembrane region" description="Helical" evidence="1">
    <location>
        <begin position="20"/>
        <end position="42"/>
    </location>
</feature>
<dbReference type="Proteomes" id="UP000254503">
    <property type="component" value="Unassembled WGS sequence"/>
</dbReference>
<dbReference type="AlphaFoldDB" id="A0A376WXV8"/>
<protein>
    <submittedName>
        <fullName evidence="2">Integral membrane protein</fullName>
    </submittedName>
</protein>
<dbReference type="RefSeq" id="WP_047052274.1">
    <property type="nucleotide sequence ID" value="NZ_CP053736.1"/>
</dbReference>
<name>A0A376WXV8_ECOLX</name>
<dbReference type="EMBL" id="UGDD01000002">
    <property type="protein sequence ID" value="STJ53770.1"/>
    <property type="molecule type" value="Genomic_DNA"/>
</dbReference>
<accession>A0A376WXV8</accession>
<evidence type="ECO:0000313" key="2">
    <source>
        <dbReference type="EMBL" id="STJ53770.1"/>
    </source>
</evidence>
<proteinExistence type="predicted"/>
<keyword evidence="1" id="KW-0812">Transmembrane</keyword>
<sequence>MSHTLTTESLNQGLSLSALMSVVAGVPPEVALGALAGAVIFVTSAVEYPIKRRLLLAFLSFFCGLLFYKPTATLLIGFASAFPGITTDMFEKGVAYSAGAFVSSIVAVGIGTWLYHRSGNPRDLIPGRKDDDRS</sequence>
<keyword evidence="1" id="KW-1133">Transmembrane helix</keyword>
<evidence type="ECO:0000256" key="1">
    <source>
        <dbReference type="SAM" id="Phobius"/>
    </source>
</evidence>
<reference evidence="2 3" key="1">
    <citation type="submission" date="2018-06" db="EMBL/GenBank/DDBJ databases">
        <authorList>
            <consortium name="Pathogen Informatics"/>
            <person name="Doyle S."/>
        </authorList>
    </citation>
    <scope>NUCLEOTIDE SEQUENCE [LARGE SCALE GENOMIC DNA]</scope>
    <source>
        <strain evidence="2 3">NCTC9045</strain>
    </source>
</reference>
<keyword evidence="1" id="KW-0472">Membrane</keyword>
<evidence type="ECO:0000313" key="3">
    <source>
        <dbReference type="Proteomes" id="UP000254503"/>
    </source>
</evidence>
<gene>
    <name evidence="2" type="ORF">NCTC9045_01633</name>
</gene>
<dbReference type="InterPro" id="IPR032637">
    <property type="entry name" value="Phage_holin-like"/>
</dbReference>
<feature type="transmembrane region" description="Helical" evidence="1">
    <location>
        <begin position="94"/>
        <end position="115"/>
    </location>
</feature>
<feature type="transmembrane region" description="Helical" evidence="1">
    <location>
        <begin position="54"/>
        <end position="82"/>
    </location>
</feature>
<dbReference type="Pfam" id="PF16931">
    <property type="entry name" value="Phage_holin_8"/>
    <property type="match status" value="1"/>
</dbReference>
<organism evidence="2 3">
    <name type="scientific">Escherichia coli</name>
    <dbReference type="NCBI Taxonomy" id="562"/>
    <lineage>
        <taxon>Bacteria</taxon>
        <taxon>Pseudomonadati</taxon>
        <taxon>Pseudomonadota</taxon>
        <taxon>Gammaproteobacteria</taxon>
        <taxon>Enterobacterales</taxon>
        <taxon>Enterobacteriaceae</taxon>
        <taxon>Escherichia</taxon>
    </lineage>
</organism>